<evidence type="ECO:0000313" key="2">
    <source>
        <dbReference type="EMBL" id="CAD8473524.1"/>
    </source>
</evidence>
<feature type="region of interest" description="Disordered" evidence="1">
    <location>
        <begin position="1"/>
        <end position="50"/>
    </location>
</feature>
<evidence type="ECO:0000256" key="1">
    <source>
        <dbReference type="SAM" id="MobiDB-lite"/>
    </source>
</evidence>
<reference evidence="2" key="1">
    <citation type="submission" date="2021-01" db="EMBL/GenBank/DDBJ databases">
        <authorList>
            <person name="Corre E."/>
            <person name="Pelletier E."/>
            <person name="Niang G."/>
            <person name="Scheremetjew M."/>
            <person name="Finn R."/>
            <person name="Kale V."/>
            <person name="Holt S."/>
            <person name="Cochrane G."/>
            <person name="Meng A."/>
            <person name="Brown T."/>
            <person name="Cohen L."/>
        </authorList>
    </citation>
    <scope>NUCLEOTIDE SEQUENCE</scope>
    <source>
        <strain evidence="2">CCMP1374</strain>
    </source>
</reference>
<feature type="compositionally biased region" description="Polar residues" evidence="1">
    <location>
        <begin position="27"/>
        <end position="39"/>
    </location>
</feature>
<feature type="region of interest" description="Disordered" evidence="1">
    <location>
        <begin position="297"/>
        <end position="322"/>
    </location>
</feature>
<organism evidence="2">
    <name type="scientific">Phaeocystis antarctica</name>
    <dbReference type="NCBI Taxonomy" id="33657"/>
    <lineage>
        <taxon>Eukaryota</taxon>
        <taxon>Haptista</taxon>
        <taxon>Haptophyta</taxon>
        <taxon>Prymnesiophyceae</taxon>
        <taxon>Phaeocystales</taxon>
        <taxon>Phaeocystaceae</taxon>
        <taxon>Phaeocystis</taxon>
    </lineage>
</organism>
<protein>
    <submittedName>
        <fullName evidence="2">Uncharacterized protein</fullName>
    </submittedName>
</protein>
<dbReference type="EMBL" id="HBEP01006143">
    <property type="protein sequence ID" value="CAD8473526.1"/>
    <property type="molecule type" value="Transcribed_RNA"/>
</dbReference>
<accession>A0A6T7NTB2</accession>
<feature type="region of interest" description="Disordered" evidence="1">
    <location>
        <begin position="151"/>
        <end position="180"/>
    </location>
</feature>
<proteinExistence type="predicted"/>
<sequence>MCSPTKRRRHDTHVACLGGDEEDPVSPSESGPDDQSASDGDTRSAHSTELSPLLSRAMAVDMDLLPLVDVDLPDLPQPADTAAFERLPHVQMPLDGAPLDEARLGIGEDLEMLPRSQGADDVWMSSGVKVELQDLTKGELLGYPLDGYPGRVDGIPPSRDSSLETLVLPSPRDDDDDDEVHDADLGELLEAQVDWASRPRSPPPPQFDEAFLHKHARWQEALRAALAKADGYTRSLVGAAAANSPCGTMVVLARISPRQIAALHPPARELVQRLLEVTRAHASLDQTSLDLPRLSDTLDAIDGQPPAQAAAPPPPLRVQSAS</sequence>
<dbReference type="AlphaFoldDB" id="A0A6T7NTB2"/>
<name>A0A6T7NTB2_9EUKA</name>
<gene>
    <name evidence="2" type="ORF">PANT1444_LOCUS3388</name>
    <name evidence="3" type="ORF">PANT1444_LOCUS3389</name>
</gene>
<feature type="compositionally biased region" description="Basic residues" evidence="1">
    <location>
        <begin position="1"/>
        <end position="11"/>
    </location>
</feature>
<dbReference type="EMBL" id="HBEP01006142">
    <property type="protein sequence ID" value="CAD8473524.1"/>
    <property type="molecule type" value="Transcribed_RNA"/>
</dbReference>
<evidence type="ECO:0000313" key="3">
    <source>
        <dbReference type="EMBL" id="CAD8473526.1"/>
    </source>
</evidence>